<name>A0ABW8Y960_9FLAO</name>
<dbReference type="EMBL" id="JBELQB010000001">
    <property type="protein sequence ID" value="MFL9835861.1"/>
    <property type="molecule type" value="Genomic_DNA"/>
</dbReference>
<comment type="caution">
    <text evidence="2">The sequence shown here is derived from an EMBL/GenBank/DDBJ whole genome shotgun (WGS) entry which is preliminary data.</text>
</comment>
<keyword evidence="3" id="KW-1185">Reference proteome</keyword>
<protein>
    <submittedName>
        <fullName evidence="2">AAA family ATPase</fullName>
    </submittedName>
</protein>
<dbReference type="InterPro" id="IPR027417">
    <property type="entry name" value="P-loop_NTPase"/>
</dbReference>
<dbReference type="Pfam" id="PF13521">
    <property type="entry name" value="AAA_28"/>
    <property type="match status" value="1"/>
</dbReference>
<evidence type="ECO:0000313" key="2">
    <source>
        <dbReference type="EMBL" id="MFL9835861.1"/>
    </source>
</evidence>
<feature type="domain" description="NadR/Ttd14 AAA" evidence="1">
    <location>
        <begin position="6"/>
        <end position="168"/>
    </location>
</feature>
<evidence type="ECO:0000313" key="3">
    <source>
        <dbReference type="Proteomes" id="UP001629059"/>
    </source>
</evidence>
<reference evidence="2 3" key="1">
    <citation type="submission" date="2024-06" db="EMBL/GenBank/DDBJ databases">
        <authorList>
            <person name="Kaempfer P."/>
            <person name="Viver T."/>
        </authorList>
    </citation>
    <scope>NUCLEOTIDE SEQUENCE [LARGE SCALE GENOMIC DNA]</scope>
    <source>
        <strain evidence="2 3">ST-75</strain>
    </source>
</reference>
<proteinExistence type="predicted"/>
<dbReference type="RefSeq" id="WP_408072767.1">
    <property type="nucleotide sequence ID" value="NZ_JBELQB010000001.1"/>
</dbReference>
<dbReference type="Gene3D" id="3.40.50.300">
    <property type="entry name" value="P-loop containing nucleotide triphosphate hydrolases"/>
    <property type="match status" value="1"/>
</dbReference>
<evidence type="ECO:0000259" key="1">
    <source>
        <dbReference type="Pfam" id="PF13521"/>
    </source>
</evidence>
<dbReference type="InterPro" id="IPR038727">
    <property type="entry name" value="NadR/Ttd14_AAA_dom"/>
</dbReference>
<dbReference type="Proteomes" id="UP001629059">
    <property type="component" value="Unassembled WGS sequence"/>
</dbReference>
<sequence length="180" mass="21104">MINNLYIITGGPGCGKTTLIEKLKQYGYNCIDEAARSIIQEQVKNNGDALPWKNTFKYKQLMLQKSIEDYTKANKESITFFDRGIPDTVCYSKVLNKEITPEENLASITYRYNKKVFWLPPWKEIYTTDSERKQNWTEAKRTAFLMQETYLNYGYEVIKIPKTTPKERALFILDNLDNIQ</sequence>
<accession>A0ABW8Y960</accession>
<gene>
    <name evidence="2" type="ORF">ABS768_00030</name>
</gene>
<dbReference type="SUPFAM" id="SSF52540">
    <property type="entry name" value="P-loop containing nucleoside triphosphate hydrolases"/>
    <property type="match status" value="1"/>
</dbReference>
<organism evidence="2 3">
    <name type="scientific">Flavobacterium rhizophilum</name>
    <dbReference type="NCBI Taxonomy" id="3163296"/>
    <lineage>
        <taxon>Bacteria</taxon>
        <taxon>Pseudomonadati</taxon>
        <taxon>Bacteroidota</taxon>
        <taxon>Flavobacteriia</taxon>
        <taxon>Flavobacteriales</taxon>
        <taxon>Flavobacteriaceae</taxon>
        <taxon>Flavobacterium</taxon>
    </lineage>
</organism>